<reference evidence="13 14" key="1">
    <citation type="submission" date="2024-07" db="EMBL/GenBank/DDBJ databases">
        <title>Section-level genome sequencing and comparative genomics of Aspergillus sections Usti and Cavernicolus.</title>
        <authorList>
            <consortium name="Lawrence Berkeley National Laboratory"/>
            <person name="Nybo J.L."/>
            <person name="Vesth T.C."/>
            <person name="Theobald S."/>
            <person name="Frisvad J.C."/>
            <person name="Larsen T.O."/>
            <person name="Kjaerboelling I."/>
            <person name="Rothschild-Mancinelli K."/>
            <person name="Lyhne E.K."/>
            <person name="Kogle M.E."/>
            <person name="Barry K."/>
            <person name="Clum A."/>
            <person name="Na H."/>
            <person name="Ledsgaard L."/>
            <person name="Lin J."/>
            <person name="Lipzen A."/>
            <person name="Kuo A."/>
            <person name="Riley R."/>
            <person name="Mondo S."/>
            <person name="LaButti K."/>
            <person name="Haridas S."/>
            <person name="Pangalinan J."/>
            <person name="Salamov A.A."/>
            <person name="Simmons B.A."/>
            <person name="Magnuson J.K."/>
            <person name="Chen J."/>
            <person name="Drula E."/>
            <person name="Henrissat B."/>
            <person name="Wiebenga A."/>
            <person name="Lubbers R.J."/>
            <person name="Gomes A.C."/>
            <person name="Makela M.R."/>
            <person name="Stajich J."/>
            <person name="Grigoriev I.V."/>
            <person name="Mortensen U.H."/>
            <person name="De vries R.P."/>
            <person name="Baker S.E."/>
            <person name="Andersen M.R."/>
        </authorList>
    </citation>
    <scope>NUCLEOTIDE SEQUENCE [LARGE SCALE GENOMIC DNA]</scope>
    <source>
        <strain evidence="13 14">CBS 600.67</strain>
    </source>
</reference>
<dbReference type="EMBL" id="JBFXLS010000127">
    <property type="protein sequence ID" value="KAL2814385.1"/>
    <property type="molecule type" value="Genomic_DNA"/>
</dbReference>
<dbReference type="InterPro" id="IPR026891">
    <property type="entry name" value="Fn3-like"/>
</dbReference>
<evidence type="ECO:0000256" key="8">
    <source>
        <dbReference type="ARBA" id="ARBA00023277"/>
    </source>
</evidence>
<keyword evidence="10 11" id="KW-0624">Polysaccharide degradation</keyword>
<evidence type="ECO:0000256" key="6">
    <source>
        <dbReference type="ARBA" id="ARBA00023001"/>
    </source>
</evidence>
<dbReference type="InterPro" id="IPR036962">
    <property type="entry name" value="Glyco_hydro_3_N_sf"/>
</dbReference>
<gene>
    <name evidence="13" type="ORF">BDW59DRAFT_167213</name>
</gene>
<dbReference type="Pfam" id="PF14310">
    <property type="entry name" value="Fn3-like"/>
    <property type="match status" value="1"/>
</dbReference>
<dbReference type="Proteomes" id="UP001610335">
    <property type="component" value="Unassembled WGS sequence"/>
</dbReference>
<dbReference type="Gene3D" id="3.40.50.1700">
    <property type="entry name" value="Glycoside hydrolase family 3 C-terminal domain"/>
    <property type="match status" value="1"/>
</dbReference>
<dbReference type="PROSITE" id="PS51820">
    <property type="entry name" value="PA14"/>
    <property type="match status" value="1"/>
</dbReference>
<evidence type="ECO:0000259" key="12">
    <source>
        <dbReference type="PROSITE" id="PS51820"/>
    </source>
</evidence>
<keyword evidence="6" id="KW-0136">Cellulose degradation</keyword>
<dbReference type="GO" id="GO:0016787">
    <property type="term" value="F:hydrolase activity"/>
    <property type="evidence" value="ECO:0007669"/>
    <property type="project" value="UniProtKB-KW"/>
</dbReference>
<dbReference type="PANTHER" id="PTHR42715:SF3">
    <property type="entry name" value="BETA-GLUCOSIDASE B-RELATED"/>
    <property type="match status" value="1"/>
</dbReference>
<evidence type="ECO:0000256" key="4">
    <source>
        <dbReference type="ARBA" id="ARBA00012744"/>
    </source>
</evidence>
<dbReference type="SUPFAM" id="SSF56988">
    <property type="entry name" value="Anthrax protective antigen"/>
    <property type="match status" value="1"/>
</dbReference>
<dbReference type="InterPro" id="IPR037524">
    <property type="entry name" value="PA14/GLEYA"/>
</dbReference>
<dbReference type="PRINTS" id="PR00133">
    <property type="entry name" value="GLHYDRLASE3"/>
</dbReference>
<dbReference type="InterPro" id="IPR017853">
    <property type="entry name" value="GH"/>
</dbReference>
<comment type="pathway">
    <text evidence="2 11">Glycan metabolism; cellulose degradation.</text>
</comment>
<dbReference type="PROSITE" id="PS00775">
    <property type="entry name" value="GLYCOSYL_HYDROL_F3"/>
    <property type="match status" value="1"/>
</dbReference>
<feature type="domain" description="PA14" evidence="12">
    <location>
        <begin position="400"/>
        <end position="549"/>
    </location>
</feature>
<evidence type="ECO:0000256" key="1">
    <source>
        <dbReference type="ARBA" id="ARBA00000448"/>
    </source>
</evidence>
<dbReference type="InterPro" id="IPR001764">
    <property type="entry name" value="Glyco_hydro_3_N"/>
</dbReference>
<dbReference type="SMART" id="SM01217">
    <property type="entry name" value="Fn3_like"/>
    <property type="match status" value="1"/>
</dbReference>
<dbReference type="Gene3D" id="2.60.40.10">
    <property type="entry name" value="Immunoglobulins"/>
    <property type="match status" value="1"/>
</dbReference>
<evidence type="ECO:0000256" key="10">
    <source>
        <dbReference type="ARBA" id="ARBA00023326"/>
    </source>
</evidence>
<evidence type="ECO:0000256" key="7">
    <source>
        <dbReference type="ARBA" id="ARBA00023180"/>
    </source>
</evidence>
<dbReference type="EC" id="3.2.1.21" evidence="4 11"/>
<keyword evidence="5 11" id="KW-0378">Hydrolase</keyword>
<dbReference type="InterPro" id="IPR013783">
    <property type="entry name" value="Ig-like_fold"/>
</dbReference>
<comment type="caution">
    <text evidence="13">The sequence shown here is derived from an EMBL/GenBank/DDBJ whole genome shotgun (WGS) entry which is preliminary data.</text>
</comment>
<dbReference type="SUPFAM" id="SSF52279">
    <property type="entry name" value="Beta-D-glucan exohydrolase, C-terminal domain"/>
    <property type="match status" value="1"/>
</dbReference>
<evidence type="ECO:0000256" key="2">
    <source>
        <dbReference type="ARBA" id="ARBA00004987"/>
    </source>
</evidence>
<evidence type="ECO:0000256" key="5">
    <source>
        <dbReference type="ARBA" id="ARBA00022801"/>
    </source>
</evidence>
<dbReference type="SUPFAM" id="SSF51445">
    <property type="entry name" value="(Trans)glycosidases"/>
    <property type="match status" value="1"/>
</dbReference>
<dbReference type="Pfam" id="PF00933">
    <property type="entry name" value="Glyco_hydro_3"/>
    <property type="match status" value="1"/>
</dbReference>
<keyword evidence="9 11" id="KW-0326">Glycosidase</keyword>
<comment type="similarity">
    <text evidence="3 11">Belongs to the glycosyl hydrolase 3 family.</text>
</comment>
<protein>
    <recommendedName>
        <fullName evidence="4 11">beta-glucosidase</fullName>
        <ecNumber evidence="4 11">3.2.1.21</ecNumber>
    </recommendedName>
</protein>
<dbReference type="InterPro" id="IPR036881">
    <property type="entry name" value="Glyco_hydro_3_C_sf"/>
</dbReference>
<dbReference type="InterPro" id="IPR002772">
    <property type="entry name" value="Glyco_hydro_3_C"/>
</dbReference>
<evidence type="ECO:0000256" key="9">
    <source>
        <dbReference type="ARBA" id="ARBA00023295"/>
    </source>
</evidence>
<evidence type="ECO:0000256" key="11">
    <source>
        <dbReference type="RuleBase" id="RU361161"/>
    </source>
</evidence>
<dbReference type="InterPro" id="IPR019800">
    <property type="entry name" value="Glyco_hydro_3_AS"/>
</dbReference>
<accession>A0ABR4HFW7</accession>
<dbReference type="Gene3D" id="3.20.20.300">
    <property type="entry name" value="Glycoside hydrolase, family 3, N-terminal domain"/>
    <property type="match status" value="1"/>
</dbReference>
<keyword evidence="8 11" id="KW-0119">Carbohydrate metabolism</keyword>
<dbReference type="InterPro" id="IPR050288">
    <property type="entry name" value="Cellulose_deg_GH3"/>
</dbReference>
<name>A0ABR4HFW7_9EURO</name>
<comment type="catalytic activity">
    <reaction evidence="1 11">
        <text>Hydrolysis of terminal, non-reducing beta-D-glucosyl residues with release of beta-D-glucose.</text>
        <dbReference type="EC" id="3.2.1.21"/>
    </reaction>
</comment>
<evidence type="ECO:0000313" key="14">
    <source>
        <dbReference type="Proteomes" id="UP001610335"/>
    </source>
</evidence>
<dbReference type="Gene3D" id="2.60.120.260">
    <property type="entry name" value="Galactose-binding domain-like"/>
    <property type="match status" value="1"/>
</dbReference>
<keyword evidence="7" id="KW-0325">Glycoprotein</keyword>
<sequence>MALTMDAPHGIEALVNKLTLEEKVSLLAAVDWWRTPVIQRDDVFVPHLKSTDGPNGARGESYVSGIKAACFPCGTSLGASFDRALLYRTGLEIAKEAKTKSAHVLLAPTLNVIRSPRGGRNYETYSEDPVVLGALSAAFINGCQSVGIAATPKHFVANDTENKRKLLTAEIDEQTLREIYMLPFQLLMRWSKPCYNRVNGTYVADDARLVNGVVRQEWGFDGVVVSDWMGVYSTADSVNAGVDLEMPGPTEWRGDKLLKAIEAGDVSEETINSSARRILELAKRLGRFDDPEEPPEVALQNPERDQFIRTAGAEGMVLLKNDNILPLPNKATVAVIGHHGLNAALGGGGSARVDSLHAVNPAQGLKEAGFNVIDAPGVPVFGALPHAEPALLYTSDTKAQPLQPVKLEWFNGHVIGQTLVHEETKALPEYMIKEKWPSYLSHEYCTRMTFAIRPFTDGEHILSVISTGPAICYINGEKVFTRPQETSLAPESFYFFKSQLERRFTYPMKAGEFYTLTLESWNTDPKILNAPPLSGRMFQGSTLRFHESIDLPARINHAQTVASDAQYAIVCVGTTTEIESEGFDRESISLSQSEYNQILAVATSNPRTIVVNFSGGPIDFTPFLDKVPAVIQAWFPGQEAGHSLALVLSGKVNPSGRLPFSWPRQDEDNPSHGNFPCDENNVVRYTEGLDIGYRYYDRKDAPAPLFPFGFGLSYETNFTISNFHIPPTEPPITSLSTPNSTLTLTCHLTNLGTRPGAAVLQYYISMPKPPLKLQTRHARPIKELKDFHKITLDPGEERKVSISLDKYFVSYYNAAQSCWQADVGVYTVSVGFSAEEICASVDVKVREGFTWVGV</sequence>
<organism evidence="13 14">
    <name type="scientific">Aspergillus cavernicola</name>
    <dbReference type="NCBI Taxonomy" id="176166"/>
    <lineage>
        <taxon>Eukaryota</taxon>
        <taxon>Fungi</taxon>
        <taxon>Dikarya</taxon>
        <taxon>Ascomycota</taxon>
        <taxon>Pezizomycotina</taxon>
        <taxon>Eurotiomycetes</taxon>
        <taxon>Eurotiomycetidae</taxon>
        <taxon>Eurotiales</taxon>
        <taxon>Aspergillaceae</taxon>
        <taxon>Aspergillus</taxon>
        <taxon>Aspergillus subgen. Nidulantes</taxon>
    </lineage>
</organism>
<dbReference type="PANTHER" id="PTHR42715">
    <property type="entry name" value="BETA-GLUCOSIDASE"/>
    <property type="match status" value="1"/>
</dbReference>
<dbReference type="Pfam" id="PF01915">
    <property type="entry name" value="Glyco_hydro_3_C"/>
    <property type="match status" value="1"/>
</dbReference>
<evidence type="ECO:0000313" key="13">
    <source>
        <dbReference type="EMBL" id="KAL2814385.1"/>
    </source>
</evidence>
<proteinExistence type="inferred from homology"/>
<evidence type="ECO:0000256" key="3">
    <source>
        <dbReference type="ARBA" id="ARBA00005336"/>
    </source>
</evidence>
<keyword evidence="14" id="KW-1185">Reference proteome</keyword>